<gene>
    <name evidence="1" type="ORF">FEF65_13270</name>
</gene>
<name>A0A5R9GL72_9PROT</name>
<keyword evidence="2" id="KW-1185">Reference proteome</keyword>
<dbReference type="EMBL" id="VBRY01000033">
    <property type="protein sequence ID" value="TLS65113.1"/>
    <property type="molecule type" value="Genomic_DNA"/>
</dbReference>
<dbReference type="AlphaFoldDB" id="A0A5R9GL72"/>
<feature type="non-terminal residue" evidence="1">
    <location>
        <position position="1"/>
    </location>
</feature>
<keyword evidence="1" id="KW-0675">Receptor</keyword>
<sequence length="149" mass="17327">INIIYKKNKKEGFNGKAGFASGLGSLWIRKENLPSIRPQYTLTPKINPSITLNYKKNQINLFFQGDYLYTETLNKNEFVTRKYENGDVIQSQLKRNRNTHFTTLKSGIDYSVDDQNSFTVSALFGSEKIIGRGDQPFFNKDFSLRRRLW</sequence>
<feature type="non-terminal residue" evidence="1">
    <location>
        <position position="149"/>
    </location>
</feature>
<evidence type="ECO:0000313" key="2">
    <source>
        <dbReference type="Proteomes" id="UP000306585"/>
    </source>
</evidence>
<accession>A0A5R9GL72</accession>
<dbReference type="Proteomes" id="UP000306585">
    <property type="component" value="Unassembled WGS sequence"/>
</dbReference>
<reference evidence="1 2" key="1">
    <citation type="journal article" date="2019" name="Appl. Environ. Microbiol.">
        <title>Environmental Evidence and Genomic Insight of Iron-oxidizing Bacteria Preference Towards More Corrosion Resistant Stainless Steel at Higher Salinities.</title>
        <authorList>
            <person name="Garrison C.E."/>
            <person name="Price K.A."/>
            <person name="Field E.K."/>
        </authorList>
    </citation>
    <scope>NUCLEOTIDE SEQUENCE [LARGE SCALE GENOMIC DNA]</scope>
    <source>
        <strain evidence="1 2">P3</strain>
    </source>
</reference>
<protein>
    <submittedName>
        <fullName evidence="1">TonB-dependent receptor</fullName>
    </submittedName>
</protein>
<comment type="caution">
    <text evidence="1">The sequence shown here is derived from an EMBL/GenBank/DDBJ whole genome shotgun (WGS) entry which is preliminary data.</text>
</comment>
<organism evidence="1 2">
    <name type="scientific">Mariprofundus erugo</name>
    <dbReference type="NCBI Taxonomy" id="2528639"/>
    <lineage>
        <taxon>Bacteria</taxon>
        <taxon>Pseudomonadati</taxon>
        <taxon>Pseudomonadota</taxon>
        <taxon>Candidatius Mariprofundia</taxon>
        <taxon>Mariprofundales</taxon>
        <taxon>Mariprofundaceae</taxon>
        <taxon>Mariprofundus</taxon>
    </lineage>
</organism>
<proteinExistence type="predicted"/>
<evidence type="ECO:0000313" key="1">
    <source>
        <dbReference type="EMBL" id="TLS65113.1"/>
    </source>
</evidence>